<sequence length="141" mass="15447">MTPAGTPTVAELMALLAANAAENAALKAERDALAQRVFKLEEELALAQLHRFAPRSEKHMDRVFNEAEKAALEADTNEGLADKTRPTPPNFPTRECPRWKSPKAASADVNLFRQICHANASNMTLSTIRRPVRAAAIRCIA</sequence>
<reference evidence="2 3" key="1">
    <citation type="submission" date="2020-08" db="EMBL/GenBank/DDBJ databases">
        <title>Genomic Encyclopedia of Type Strains, Phase IV (KMG-V): Genome sequencing to study the core and pangenomes of soil and plant-associated prokaryotes.</title>
        <authorList>
            <person name="Whitman W."/>
        </authorList>
    </citation>
    <scope>NUCLEOTIDE SEQUENCE [LARGE SCALE GENOMIC DNA]</scope>
    <source>
        <strain evidence="2 3">SEMIA 402</strain>
    </source>
</reference>
<gene>
    <name evidence="2" type="ORF">GGE12_004468</name>
</gene>
<evidence type="ECO:0008006" key="4">
    <source>
        <dbReference type="Google" id="ProtNLM"/>
    </source>
</evidence>
<evidence type="ECO:0000313" key="3">
    <source>
        <dbReference type="Proteomes" id="UP000533641"/>
    </source>
</evidence>
<accession>A0A7W6RQ88</accession>
<dbReference type="AlphaFoldDB" id="A0A7W6RQ88"/>
<proteinExistence type="predicted"/>
<dbReference type="EMBL" id="JACIGM010000009">
    <property type="protein sequence ID" value="MBB4276671.1"/>
    <property type="molecule type" value="Genomic_DNA"/>
</dbReference>
<dbReference type="Proteomes" id="UP000533641">
    <property type="component" value="Unassembled WGS sequence"/>
</dbReference>
<protein>
    <recommendedName>
        <fullName evidence="4">Transposase IS166 family protein</fullName>
    </recommendedName>
</protein>
<evidence type="ECO:0000313" key="2">
    <source>
        <dbReference type="EMBL" id="MBB4276671.1"/>
    </source>
</evidence>
<comment type="caution">
    <text evidence="2">The sequence shown here is derived from an EMBL/GenBank/DDBJ whole genome shotgun (WGS) entry which is preliminary data.</text>
</comment>
<organism evidence="2 3">
    <name type="scientific">Rhizobium mongolense</name>
    <dbReference type="NCBI Taxonomy" id="57676"/>
    <lineage>
        <taxon>Bacteria</taxon>
        <taxon>Pseudomonadati</taxon>
        <taxon>Pseudomonadota</taxon>
        <taxon>Alphaproteobacteria</taxon>
        <taxon>Hyphomicrobiales</taxon>
        <taxon>Rhizobiaceae</taxon>
        <taxon>Rhizobium/Agrobacterium group</taxon>
        <taxon>Rhizobium</taxon>
    </lineage>
</organism>
<evidence type="ECO:0000256" key="1">
    <source>
        <dbReference type="SAM" id="MobiDB-lite"/>
    </source>
</evidence>
<name>A0A7W6RQ88_9HYPH</name>
<feature type="region of interest" description="Disordered" evidence="1">
    <location>
        <begin position="72"/>
        <end position="99"/>
    </location>
</feature>